<keyword evidence="2" id="KW-1185">Reference proteome</keyword>
<dbReference type="RefSeq" id="WP_310301840.1">
    <property type="nucleotide sequence ID" value="NZ_BAAAPS010000008.1"/>
</dbReference>
<evidence type="ECO:0000313" key="1">
    <source>
        <dbReference type="EMBL" id="MDR7362532.1"/>
    </source>
</evidence>
<dbReference type="Proteomes" id="UP001183648">
    <property type="component" value="Unassembled WGS sequence"/>
</dbReference>
<evidence type="ECO:0000313" key="2">
    <source>
        <dbReference type="Proteomes" id="UP001183648"/>
    </source>
</evidence>
<gene>
    <name evidence="1" type="ORF">J2S63_002085</name>
</gene>
<proteinExistence type="predicted"/>
<dbReference type="EMBL" id="JAVDYG010000001">
    <property type="protein sequence ID" value="MDR7362532.1"/>
    <property type="molecule type" value="Genomic_DNA"/>
</dbReference>
<accession>A0ABU2BV69</accession>
<name>A0ABU2BV69_9ACTN</name>
<sequence>MTTTERDTGDTALLVPVPAGWVELAAFEDDASATAWFDRLLDDTPGLDEISRAHLHDVHRRLRSALAGRSFDAAGAMLAVRQDREPSYDDTGRLTLTDDDLTVWVFLLQQVVLPGTSDLDPVAVIEAYVGSEARAEAELVESFTTADGRSGLALHGRAAAYDVDLAPLTAAGLEPDDPGVVQAVMHLGALPDHSNRVLVTTGLCPTLADRPVMALAQAHLTIGARPWRRGDDLPEGTVVLDATGLLHDQGMDRGREQR</sequence>
<reference evidence="1 2" key="1">
    <citation type="submission" date="2023-07" db="EMBL/GenBank/DDBJ databases">
        <title>Sequencing the genomes of 1000 actinobacteria strains.</title>
        <authorList>
            <person name="Klenk H.-P."/>
        </authorList>
    </citation>
    <scope>NUCLEOTIDE SEQUENCE [LARGE SCALE GENOMIC DNA]</scope>
    <source>
        <strain evidence="1 2">DSM 19426</strain>
    </source>
</reference>
<protein>
    <submittedName>
        <fullName evidence="1">Uncharacterized protein</fullName>
    </submittedName>
</protein>
<comment type="caution">
    <text evidence="1">The sequence shown here is derived from an EMBL/GenBank/DDBJ whole genome shotgun (WGS) entry which is preliminary data.</text>
</comment>
<organism evidence="1 2">
    <name type="scientific">Nocardioides marmoribigeumensis</name>
    <dbReference type="NCBI Taxonomy" id="433649"/>
    <lineage>
        <taxon>Bacteria</taxon>
        <taxon>Bacillati</taxon>
        <taxon>Actinomycetota</taxon>
        <taxon>Actinomycetes</taxon>
        <taxon>Propionibacteriales</taxon>
        <taxon>Nocardioidaceae</taxon>
        <taxon>Nocardioides</taxon>
    </lineage>
</organism>